<feature type="region of interest" description="Disordered" evidence="1">
    <location>
        <begin position="645"/>
        <end position="682"/>
    </location>
</feature>
<feature type="region of interest" description="Disordered" evidence="1">
    <location>
        <begin position="1070"/>
        <end position="1089"/>
    </location>
</feature>
<dbReference type="RefSeq" id="XP_003885065.1">
    <property type="nucleotide sequence ID" value="XM_003885016.1"/>
</dbReference>
<reference evidence="4" key="1">
    <citation type="journal article" date="2012" name="PLoS Pathog.">
        <title>Comparative genomics of the apicomplexan parasites Toxoplasma gondii and Neospora caninum: Coccidia differing in host range and transmission strategy.</title>
        <authorList>
            <person name="Reid A.J."/>
            <person name="Vermont S.J."/>
            <person name="Cotton J.A."/>
            <person name="Harris D."/>
            <person name="Hill-Cawthorne G.A."/>
            <person name="Konen-Waisman S."/>
            <person name="Latham S.M."/>
            <person name="Mourier T."/>
            <person name="Norton R."/>
            <person name="Quail M.A."/>
            <person name="Sanders M."/>
            <person name="Shanmugam D."/>
            <person name="Sohal A."/>
            <person name="Wasmuth J.D."/>
            <person name="Brunk B."/>
            <person name="Grigg M.E."/>
            <person name="Howard J.C."/>
            <person name="Parkinson J."/>
            <person name="Roos D.S."/>
            <person name="Trees A.J."/>
            <person name="Berriman M."/>
            <person name="Pain A."/>
            <person name="Wastling J.M."/>
        </authorList>
    </citation>
    <scope>NUCLEOTIDE SEQUENCE [LARGE SCALE GENOMIC DNA]</scope>
    <source>
        <strain evidence="4">Liverpool</strain>
    </source>
</reference>
<dbReference type="SUPFAM" id="SSF57903">
    <property type="entry name" value="FYVE/PHD zinc finger"/>
    <property type="match status" value="1"/>
</dbReference>
<dbReference type="OMA" id="FASHMAR"/>
<dbReference type="PANTHER" id="PTHR45865">
    <property type="entry name" value="E3 UBIQUITIN-PROTEIN LIGASE SHPRH FAMILY MEMBER"/>
    <property type="match status" value="1"/>
</dbReference>
<feature type="compositionally biased region" description="Basic residues" evidence="1">
    <location>
        <begin position="1721"/>
        <end position="1732"/>
    </location>
</feature>
<feature type="region of interest" description="Disordered" evidence="1">
    <location>
        <begin position="1653"/>
        <end position="1676"/>
    </location>
</feature>
<dbReference type="EMBL" id="FR823392">
    <property type="protein sequence ID" value="CBZ55037.1"/>
    <property type="molecule type" value="Genomic_DNA"/>
</dbReference>
<feature type="compositionally biased region" description="Polar residues" evidence="1">
    <location>
        <begin position="337"/>
        <end position="347"/>
    </location>
</feature>
<dbReference type="GO" id="GO:0005524">
    <property type="term" value="F:ATP binding"/>
    <property type="evidence" value="ECO:0007669"/>
    <property type="project" value="InterPro"/>
</dbReference>
<feature type="compositionally biased region" description="Low complexity" evidence="1">
    <location>
        <begin position="698"/>
        <end position="714"/>
    </location>
</feature>
<dbReference type="VEuPathDB" id="ToxoDB:NCLIV_054620"/>
<evidence type="ECO:0000259" key="2">
    <source>
        <dbReference type="SMART" id="SM00487"/>
    </source>
</evidence>
<accession>F0VMU1</accession>
<protein>
    <recommendedName>
        <fullName evidence="2">Helicase ATP-binding domain-containing protein</fullName>
    </recommendedName>
</protein>
<evidence type="ECO:0000313" key="4">
    <source>
        <dbReference type="Proteomes" id="UP000007494"/>
    </source>
</evidence>
<keyword evidence="4" id="KW-1185">Reference proteome</keyword>
<evidence type="ECO:0000313" key="3">
    <source>
        <dbReference type="EMBL" id="CBZ55037.1"/>
    </source>
</evidence>
<organism evidence="3 4">
    <name type="scientific">Neospora caninum (strain Liverpool)</name>
    <dbReference type="NCBI Taxonomy" id="572307"/>
    <lineage>
        <taxon>Eukaryota</taxon>
        <taxon>Sar</taxon>
        <taxon>Alveolata</taxon>
        <taxon>Apicomplexa</taxon>
        <taxon>Conoidasida</taxon>
        <taxon>Coccidia</taxon>
        <taxon>Eucoccidiorida</taxon>
        <taxon>Eimeriorina</taxon>
        <taxon>Sarcocystidae</taxon>
        <taxon>Neospora</taxon>
    </lineage>
</organism>
<feature type="compositionally biased region" description="Basic and acidic residues" evidence="1">
    <location>
        <begin position="47"/>
        <end position="61"/>
    </location>
</feature>
<feature type="compositionally biased region" description="Acidic residues" evidence="1">
    <location>
        <begin position="70"/>
        <end position="82"/>
    </location>
</feature>
<dbReference type="InterPro" id="IPR014001">
    <property type="entry name" value="Helicase_ATP-bd"/>
</dbReference>
<dbReference type="Pfam" id="PF00176">
    <property type="entry name" value="SNF2-rel_dom"/>
    <property type="match status" value="1"/>
</dbReference>
<proteinExistence type="predicted"/>
<feature type="compositionally biased region" description="Basic and acidic residues" evidence="1">
    <location>
        <begin position="1663"/>
        <end position="1672"/>
    </location>
</feature>
<feature type="domain" description="Helicase ATP-binding" evidence="2">
    <location>
        <begin position="787"/>
        <end position="1460"/>
    </location>
</feature>
<gene>
    <name evidence="3" type="ORF">NCLIV_054620</name>
</gene>
<feature type="compositionally biased region" description="Low complexity" evidence="1">
    <location>
        <begin position="645"/>
        <end position="664"/>
    </location>
</feature>
<feature type="region of interest" description="Disordered" evidence="1">
    <location>
        <begin position="523"/>
        <end position="543"/>
    </location>
</feature>
<dbReference type="InterPro" id="IPR027417">
    <property type="entry name" value="P-loop_NTPase"/>
</dbReference>
<name>F0VMU1_NEOCL</name>
<feature type="region of interest" description="Disordered" evidence="1">
    <location>
        <begin position="941"/>
        <end position="1063"/>
    </location>
</feature>
<dbReference type="OrthoDB" id="423559at2759"/>
<feature type="compositionally biased region" description="Basic residues" evidence="1">
    <location>
        <begin position="106"/>
        <end position="116"/>
    </location>
</feature>
<feature type="region of interest" description="Disordered" evidence="1">
    <location>
        <begin position="1"/>
        <end position="133"/>
    </location>
</feature>
<dbReference type="Proteomes" id="UP000007494">
    <property type="component" value="Chromosome XI"/>
</dbReference>
<dbReference type="eggNOG" id="KOG0298">
    <property type="taxonomic scope" value="Eukaryota"/>
</dbReference>
<feature type="compositionally biased region" description="Basic and acidic residues" evidence="1">
    <location>
        <begin position="278"/>
        <end position="303"/>
    </location>
</feature>
<feature type="compositionally biased region" description="Basic and acidic residues" evidence="1">
    <location>
        <begin position="795"/>
        <end position="848"/>
    </location>
</feature>
<feature type="compositionally biased region" description="Basic and acidic residues" evidence="1">
    <location>
        <begin position="1041"/>
        <end position="1052"/>
    </location>
</feature>
<feature type="region of interest" description="Disordered" evidence="1">
    <location>
        <begin position="698"/>
        <end position="745"/>
    </location>
</feature>
<dbReference type="Gene3D" id="3.40.50.10810">
    <property type="entry name" value="Tandem AAA-ATPase domain"/>
    <property type="match status" value="1"/>
</dbReference>
<evidence type="ECO:0000256" key="1">
    <source>
        <dbReference type="SAM" id="MobiDB-lite"/>
    </source>
</evidence>
<feature type="compositionally biased region" description="Low complexity" evidence="1">
    <location>
        <begin position="348"/>
        <end position="368"/>
    </location>
</feature>
<sequence>MPRTKVPPSCHSSVPSASLFDASSPREKATRRRGSGDAPDPPGEEGTQWKETSREEERDAAQQRAGPGFEESEDAGVCDELQEEHPHAEPTGLRSGDENGASVSERRKKTRRGRGCRQREGDNPGETDTLPFPTWGCASLARRCLQAADEAARALWTSPSRASFGETPFAQTSSSSLSPLRLERAEEATVGETQRDNGEVLFSWRICGFSFLRQGLSTDAAAKTEETGEDDRDRQERKGKDEQEQRRRSPDAKRKEEREGSGEEWKEDRHVLSPGLKWIKEEKGEEGRHAREERDERKRQTHQQVEHAKYFGVCLSRANDTDKACASVALYTDGFFSTSRNSSGPQDSSLSPTSCSSSRCSTASSPSSPVCVGFRSGVDFSRLHPPLPADVLPVFLRLVHPPNPLASPLLLIARVSFPLSPASPSSSSPLSSFSPLASLSPASFDSHKKREDEKKVVKCEVVLSVVLPPPSRQLLDRQGGDALRLFFSWFDSVALHAAPCCSRFSSAADAVKDASGERALVREEAGAAEAQKPEGEESEEQRLSSRAEENILFIEPQFLYDCLVRAWKLFAKQSNPASSSSFQPFGDLPSLLSPPGLKCSLRPYQQRAVFFALTREWRHLASLFPRDSQPLASFASALPRTSSSPSSVSGSASASQPSGAPCPSLTCDGPPASPSRASVSASSPDLAASSSATCRSSFSPAFPSSASSASATSARQDERAASGACGAALAPPPSSVHTPEQRKATDVQTLRELSLRELRLPQQSANLVWVYVPLVSGRVLAFDSLFGTYKFLDPQRERRGSQERPEGEAAPRRIDELGVGEENRQREATREREAPNGHEGEERHGEGRESEDEMENEEFVRFDAPGGMLCDQMGLGKTVEAIALMLLHPCPRSASPLPSPAPSIVSREEDLPNDAVFDCPCGFEGMRIRCRVADRYTGALRAPEPQEGEEERTEREAHPVLLPLGGKSTGSLHAARPGVRGGRGAKRGRGEAAEEAAFSSEETKTPRTRNAGGGRGNKVQRDGPSPLRKAGTSTRKRHKRAAEGHRTAHEENGESPAVSELSLPVELAAREGDARKRAGPRTDEKKPKGEELVLPAIQCGLCGCFNHLFCIGVTRQKLHVPQPFTCVYCESEPLFASSELPPGACRSPPPSLREVKGTLVLCPAAILQQWREEIRKHTDSEAMRRTAIYVGVKHARETLRKQLLDSARRHFASHMARERGLGDFVSLSPSSSSASPVFSNGSGAVPANWLLADEDEMILIRPEQMEDVDILLVSYDTLREELWFSPRPCRSRQYGGSSSFRFSPLSFPASSLHASAVSSFSASLSSPCEDDSRDTRGMRRGAQAAEERGAVLSTEGSRATRSLSAHAVRSSLGLRRKKKYRLLASPLLRVHWWRLLIDEAQMVGGYTVAAQMARALSATFRWCVSGTPLLHASSACSSGGFCESFLGPESRVVSAGGKRRAPGRSAARNSHFPKELAGLLATLQLQASAWWLRDAGMLQQIFQPLAVGLPCSLILNQSNAVSCSHTSLSSPSSPSSSLACPRNCSSCEALCWATRRQKSSWSREAGPTWLPEERAWGRSSSLLYSLVDLLFPLFWRTNMKDVMGELGVPAPIVHDVFVDFGPVERFFYQHQQQAVRQKSSSLLSFWSPSATSREAEEGAAQRGEAREEEPGRRTVPVSAQLDGLLLTLRHACQHPQLGQLGLKKRRGRSEPAGESTGPSRPARRRSRPRVSGRSRGPSRSVHPAENSRQRRPQGLDGSDRASLFSDVAEGEVATEFMLMDEVLAKLIHEAKARERRNSVLAAAQHTRACPVNETP</sequence>
<feature type="compositionally biased region" description="Low complexity" evidence="1">
    <location>
        <begin position="1653"/>
        <end position="1662"/>
    </location>
</feature>
<feature type="region of interest" description="Disordered" evidence="1">
    <location>
        <begin position="1322"/>
        <end position="1357"/>
    </location>
</feature>
<feature type="compositionally biased region" description="Basic and acidic residues" evidence="1">
    <location>
        <begin position="181"/>
        <end position="195"/>
    </location>
</feature>
<dbReference type="InterPro" id="IPR038718">
    <property type="entry name" value="SNF2-like_sf"/>
</dbReference>
<dbReference type="SUPFAM" id="SSF52540">
    <property type="entry name" value="P-loop containing nucleoside triphosphate hydrolases"/>
    <property type="match status" value="1"/>
</dbReference>
<dbReference type="InParanoid" id="F0VMU1"/>
<feature type="region of interest" description="Disordered" evidence="1">
    <location>
        <begin position="220"/>
        <end position="303"/>
    </location>
</feature>
<feature type="region of interest" description="Disordered" evidence="1">
    <location>
        <begin position="795"/>
        <end position="855"/>
    </location>
</feature>
<dbReference type="InterPro" id="IPR000330">
    <property type="entry name" value="SNF2_N"/>
</dbReference>
<dbReference type="GeneID" id="13446752"/>
<feature type="compositionally biased region" description="Basic and acidic residues" evidence="1">
    <location>
        <begin position="222"/>
        <end position="271"/>
    </location>
</feature>
<dbReference type="InterPro" id="IPR011011">
    <property type="entry name" value="Znf_FYVE_PHD"/>
</dbReference>
<feature type="region of interest" description="Disordered" evidence="1">
    <location>
        <begin position="337"/>
        <end position="369"/>
    </location>
</feature>
<dbReference type="InterPro" id="IPR052583">
    <property type="entry name" value="ATP-helicase/E3_Ub-Ligase"/>
</dbReference>
<dbReference type="SMART" id="SM00487">
    <property type="entry name" value="DEXDc"/>
    <property type="match status" value="1"/>
</dbReference>
<dbReference type="PANTHER" id="PTHR45865:SF1">
    <property type="entry name" value="E3 UBIQUITIN-PROTEIN LIGASE SHPRH"/>
    <property type="match status" value="1"/>
</dbReference>
<feature type="region of interest" description="Disordered" evidence="1">
    <location>
        <begin position="158"/>
        <end position="195"/>
    </location>
</feature>
<feature type="region of interest" description="Disordered" evidence="1">
    <location>
        <begin position="1696"/>
        <end position="1762"/>
    </location>
</feature>